<evidence type="ECO:0000313" key="5">
    <source>
        <dbReference type="Proteomes" id="UP000181909"/>
    </source>
</evidence>
<gene>
    <name evidence="4" type="ORF">SAMN02787144_1007226</name>
</gene>
<evidence type="ECO:0000313" key="4">
    <source>
        <dbReference type="EMBL" id="SFX88929.1"/>
    </source>
</evidence>
<dbReference type="InterPro" id="IPR028081">
    <property type="entry name" value="Leu-bd"/>
</dbReference>
<dbReference type="Proteomes" id="UP000181909">
    <property type="component" value="Unassembled WGS sequence"/>
</dbReference>
<dbReference type="EMBL" id="FPJO01000007">
    <property type="protein sequence ID" value="SFX88929.1"/>
    <property type="molecule type" value="Genomic_DNA"/>
</dbReference>
<accession>A0A1K2AR80</accession>
<evidence type="ECO:0000256" key="1">
    <source>
        <dbReference type="ARBA" id="ARBA00010062"/>
    </source>
</evidence>
<dbReference type="Pfam" id="PF13458">
    <property type="entry name" value="Peripla_BP_6"/>
    <property type="match status" value="1"/>
</dbReference>
<name>A0A1K2AR80_STRAR</name>
<evidence type="ECO:0000256" key="2">
    <source>
        <dbReference type="ARBA" id="ARBA00022729"/>
    </source>
</evidence>
<keyword evidence="2" id="KW-0732">Signal</keyword>
<feature type="domain" description="Leucine-binding protein" evidence="3">
    <location>
        <begin position="57"/>
        <end position="371"/>
    </location>
</feature>
<reference evidence="4 5" key="1">
    <citation type="submission" date="2016-11" db="EMBL/GenBank/DDBJ databases">
        <authorList>
            <person name="Jaros S."/>
            <person name="Januszkiewicz K."/>
            <person name="Wedrychowicz H."/>
        </authorList>
    </citation>
    <scope>NUCLEOTIDE SEQUENCE [LARGE SCALE GENOMIC DNA]</scope>
    <source>
        <strain evidence="4 5">OK807</strain>
    </source>
</reference>
<dbReference type="STRING" id="1893.SAMN02787144_1007226"/>
<proteinExistence type="inferred from homology"/>
<evidence type="ECO:0000259" key="3">
    <source>
        <dbReference type="Pfam" id="PF13458"/>
    </source>
</evidence>
<protein>
    <submittedName>
        <fullName evidence="4">ABC-type branched-chain amino acid transport system, substrate-binding protein</fullName>
    </submittedName>
</protein>
<dbReference type="InterPro" id="IPR028082">
    <property type="entry name" value="Peripla_BP_I"/>
</dbReference>
<dbReference type="AlphaFoldDB" id="A0A1K2AR80"/>
<dbReference type="Gene3D" id="3.40.50.2300">
    <property type="match status" value="2"/>
</dbReference>
<dbReference type="PROSITE" id="PS51257">
    <property type="entry name" value="PROKAR_LIPOPROTEIN"/>
    <property type="match status" value="1"/>
</dbReference>
<dbReference type="SUPFAM" id="SSF53822">
    <property type="entry name" value="Periplasmic binding protein-like I"/>
    <property type="match status" value="1"/>
</dbReference>
<comment type="similarity">
    <text evidence="1">Belongs to the leucine-binding protein family.</text>
</comment>
<sequence>MPMTGRRRPTSPRPYKFLTSTAAVGALLATGCGVLPGATGGSREPLTVLTWAPSGVAGPDAVDMAGMTAMARTYARWANDNGGLDGHRLRVVTCDEEDTSIGAANCARRAVEEKAVAVVGSYSRHGSAFMPPLEAAGIPYIGGYGASDEEFSSYNSYPVNGGQPALLAGNARQLARSCERVSVVRPDTLSGDGQAWLLRTGLTEAGRPAPTDIRAPESATSYDASAGPALDAAGTADGCVTAVLGKRTETFFDSFRRLEPSYGSGSVRISSVLGSVDQPLIDSTGGRNSPFEGAYITGWYPDAGDARWDGMRNVIREHAFGDNRIDPDDTGVQTTWIAFTVLKEIVKAIDSPQINAWKLASALNGGTPADTGGLTPVLRWSFEDVLGSSSYPRIVNTRVTFQVVRDGRLVADRKGFMDVAKTLSDASAKS</sequence>
<organism evidence="4 5">
    <name type="scientific">Streptomyces atratus</name>
    <dbReference type="NCBI Taxonomy" id="1893"/>
    <lineage>
        <taxon>Bacteria</taxon>
        <taxon>Bacillati</taxon>
        <taxon>Actinomycetota</taxon>
        <taxon>Actinomycetes</taxon>
        <taxon>Kitasatosporales</taxon>
        <taxon>Streptomycetaceae</taxon>
        <taxon>Streptomyces</taxon>
    </lineage>
</organism>